<evidence type="ECO:0000256" key="1">
    <source>
        <dbReference type="SAM" id="MobiDB-lite"/>
    </source>
</evidence>
<dbReference type="OrthoDB" id="57886at2"/>
<keyword evidence="3" id="KW-0378">Hydrolase</keyword>
<dbReference type="Proteomes" id="UP000198867">
    <property type="component" value="Unassembled WGS sequence"/>
</dbReference>
<dbReference type="SUPFAM" id="SSF57850">
    <property type="entry name" value="RING/U-box"/>
    <property type="match status" value="1"/>
</dbReference>
<name>A0A1I5C8Z8_9MICO</name>
<evidence type="ECO:0000313" key="4">
    <source>
        <dbReference type="Proteomes" id="UP000198867"/>
    </source>
</evidence>
<dbReference type="RefSeq" id="WP_090711535.1">
    <property type="nucleotide sequence ID" value="NZ_FOVM01000006.1"/>
</dbReference>
<feature type="compositionally biased region" description="Basic and acidic residues" evidence="1">
    <location>
        <begin position="108"/>
        <end position="117"/>
    </location>
</feature>
<feature type="domain" description="UBP-type" evidence="2">
    <location>
        <begin position="18"/>
        <end position="78"/>
    </location>
</feature>
<evidence type="ECO:0000313" key="3">
    <source>
        <dbReference type="EMBL" id="SFN83503.1"/>
    </source>
</evidence>
<gene>
    <name evidence="3" type="ORF">SAMN05216219_2286</name>
</gene>
<dbReference type="GO" id="GO:0016787">
    <property type="term" value="F:hydrolase activity"/>
    <property type="evidence" value="ECO:0007669"/>
    <property type="project" value="UniProtKB-KW"/>
</dbReference>
<dbReference type="GO" id="GO:0008270">
    <property type="term" value="F:zinc ion binding"/>
    <property type="evidence" value="ECO:0007669"/>
    <property type="project" value="InterPro"/>
</dbReference>
<evidence type="ECO:0000259" key="2">
    <source>
        <dbReference type="Pfam" id="PF02148"/>
    </source>
</evidence>
<accession>A0A1I5C8Z8</accession>
<sequence>MTENEDINPKAVPVTTICLDCEAIDGWWVHLRRCALCARIGCCDSSPSKHAAAHFAETGHPVVQSFEPGEDWFWDYRRKLRFFGPKLAEPRSRPLDQPSPGPTGRVPDNWRDLTHPH</sequence>
<dbReference type="EMBL" id="FOVM01000006">
    <property type="protein sequence ID" value="SFN83503.1"/>
    <property type="molecule type" value="Genomic_DNA"/>
</dbReference>
<protein>
    <submittedName>
        <fullName evidence="3">Ubiquitin-hydrolase Zn-finger-containing protein</fullName>
    </submittedName>
</protein>
<dbReference type="Gene3D" id="3.30.40.10">
    <property type="entry name" value="Zinc/RING finger domain, C3HC4 (zinc finger)"/>
    <property type="match status" value="1"/>
</dbReference>
<dbReference type="InterPro" id="IPR001607">
    <property type="entry name" value="Znf_UBP"/>
</dbReference>
<feature type="region of interest" description="Disordered" evidence="1">
    <location>
        <begin position="88"/>
        <end position="117"/>
    </location>
</feature>
<reference evidence="4" key="1">
    <citation type="submission" date="2016-10" db="EMBL/GenBank/DDBJ databases">
        <authorList>
            <person name="Varghese N."/>
            <person name="Submissions S."/>
        </authorList>
    </citation>
    <scope>NUCLEOTIDE SEQUENCE [LARGE SCALE GENOMIC DNA]</scope>
    <source>
        <strain evidence="4">CGMCC 1.11101</strain>
    </source>
</reference>
<dbReference type="InterPro" id="IPR013083">
    <property type="entry name" value="Znf_RING/FYVE/PHD"/>
</dbReference>
<organism evidence="3 4">
    <name type="scientific">Mycetocola miduiensis</name>
    <dbReference type="NCBI Taxonomy" id="995034"/>
    <lineage>
        <taxon>Bacteria</taxon>
        <taxon>Bacillati</taxon>
        <taxon>Actinomycetota</taxon>
        <taxon>Actinomycetes</taxon>
        <taxon>Micrococcales</taxon>
        <taxon>Microbacteriaceae</taxon>
        <taxon>Mycetocola</taxon>
    </lineage>
</organism>
<dbReference type="AlphaFoldDB" id="A0A1I5C8Z8"/>
<dbReference type="Pfam" id="PF02148">
    <property type="entry name" value="zf-UBP"/>
    <property type="match status" value="1"/>
</dbReference>
<dbReference type="STRING" id="995034.SAMN05216219_2286"/>
<keyword evidence="4" id="KW-1185">Reference proteome</keyword>
<proteinExistence type="predicted"/>